<sequence length="76" mass="8647">MFSAILKWEVNNKFSCCGGTPMLAMSVLCTRVVIVSHCAVDWDQAKARQRRFAYAWLERRTNVARRVASVVLRNGT</sequence>
<evidence type="ECO:0008006" key="3">
    <source>
        <dbReference type="Google" id="ProtNLM"/>
    </source>
</evidence>
<protein>
    <recommendedName>
        <fullName evidence="3">Secreted protein</fullName>
    </recommendedName>
</protein>
<name>A0ABN8IA25_9NEOP</name>
<evidence type="ECO:0000313" key="2">
    <source>
        <dbReference type="Proteomes" id="UP000837857"/>
    </source>
</evidence>
<feature type="non-terminal residue" evidence="1">
    <location>
        <position position="76"/>
    </location>
</feature>
<evidence type="ECO:0000313" key="1">
    <source>
        <dbReference type="EMBL" id="CAH2049998.1"/>
    </source>
</evidence>
<keyword evidence="2" id="KW-1185">Reference proteome</keyword>
<reference evidence="1" key="1">
    <citation type="submission" date="2022-03" db="EMBL/GenBank/DDBJ databases">
        <authorList>
            <person name="Martin H S."/>
        </authorList>
    </citation>
    <scope>NUCLEOTIDE SEQUENCE</scope>
</reference>
<organism evidence="1 2">
    <name type="scientific">Iphiclides podalirius</name>
    <name type="common">scarce swallowtail</name>
    <dbReference type="NCBI Taxonomy" id="110791"/>
    <lineage>
        <taxon>Eukaryota</taxon>
        <taxon>Metazoa</taxon>
        <taxon>Ecdysozoa</taxon>
        <taxon>Arthropoda</taxon>
        <taxon>Hexapoda</taxon>
        <taxon>Insecta</taxon>
        <taxon>Pterygota</taxon>
        <taxon>Neoptera</taxon>
        <taxon>Endopterygota</taxon>
        <taxon>Lepidoptera</taxon>
        <taxon>Glossata</taxon>
        <taxon>Ditrysia</taxon>
        <taxon>Papilionoidea</taxon>
        <taxon>Papilionidae</taxon>
        <taxon>Papilioninae</taxon>
        <taxon>Iphiclides</taxon>
    </lineage>
</organism>
<dbReference type="Proteomes" id="UP000837857">
    <property type="component" value="Chromosome 2"/>
</dbReference>
<accession>A0ABN8IA25</accession>
<gene>
    <name evidence="1" type="ORF">IPOD504_LOCUS7162</name>
</gene>
<proteinExistence type="predicted"/>
<dbReference type="EMBL" id="OW152814">
    <property type="protein sequence ID" value="CAH2049998.1"/>
    <property type="molecule type" value="Genomic_DNA"/>
</dbReference>